<organism evidence="2">
    <name type="scientific">viral metagenome</name>
    <dbReference type="NCBI Taxonomy" id="1070528"/>
    <lineage>
        <taxon>unclassified sequences</taxon>
        <taxon>metagenomes</taxon>
        <taxon>organismal metagenomes</taxon>
    </lineage>
</organism>
<evidence type="ECO:0000313" key="2">
    <source>
        <dbReference type="EMBL" id="QHU08704.1"/>
    </source>
</evidence>
<dbReference type="GO" id="GO:0016787">
    <property type="term" value="F:hydrolase activity"/>
    <property type="evidence" value="ECO:0007669"/>
    <property type="project" value="InterPro"/>
</dbReference>
<feature type="domain" description="Calcineurin-like phosphoesterase" evidence="1">
    <location>
        <begin position="9"/>
        <end position="192"/>
    </location>
</feature>
<reference evidence="2" key="1">
    <citation type="journal article" date="2020" name="Nature">
        <title>Giant virus diversity and host interactions through global metagenomics.</title>
        <authorList>
            <person name="Schulz F."/>
            <person name="Roux S."/>
            <person name="Paez-Espino D."/>
            <person name="Jungbluth S."/>
            <person name="Walsh D.A."/>
            <person name="Denef V.J."/>
            <person name="McMahon K.D."/>
            <person name="Konstantinidis K.T."/>
            <person name="Eloe-Fadrosh E.A."/>
            <person name="Kyrpides N.C."/>
            <person name="Woyke T."/>
        </authorList>
    </citation>
    <scope>NUCLEOTIDE SEQUENCE</scope>
    <source>
        <strain evidence="2">GVMAG-S-1063924-116</strain>
    </source>
</reference>
<accession>A0A6C0JY84</accession>
<name>A0A6C0JY84_9ZZZZ</name>
<dbReference type="Gene3D" id="3.60.21.10">
    <property type="match status" value="1"/>
</dbReference>
<sequence>MYEGDFNDFMAIGDLHFKGGPDNVRRSNLLCEEIIKLVKTRRPDFIVLLGDTLHTFNKMYATIHGRACSFINELSTYTDKIYLLIGNHDIPNNKCYPPKDHGFEAYKISDKVVVVDEPVEFSYKGQDYLAVPYFPTGRFNEILEEYELSKYQIVFAHQEFKGIRLSKNRVSTTGDYIPESCNLVVTGHIHDYEFLKDKILNVGTPMQVNADETTDKAVVLFKAVSDDNPTLEWERVGLDIPVKHNIKIEYRKLSTIDPKLLTRDTKVVVICKPHHIPRLKNNKYYLNIKEKVYSVSHKTVGKEKKIKTTEKIVRFGDYFKSNLPKDLEYLYGELFEG</sequence>
<dbReference type="EMBL" id="MN740698">
    <property type="protein sequence ID" value="QHU08704.1"/>
    <property type="molecule type" value="Genomic_DNA"/>
</dbReference>
<evidence type="ECO:0000259" key="1">
    <source>
        <dbReference type="Pfam" id="PF00149"/>
    </source>
</evidence>
<dbReference type="PANTHER" id="PTHR30337">
    <property type="entry name" value="COMPONENT OF ATP-DEPENDENT DSDNA EXONUCLEASE"/>
    <property type="match status" value="1"/>
</dbReference>
<dbReference type="InterPro" id="IPR050535">
    <property type="entry name" value="DNA_Repair-Maintenance_Comp"/>
</dbReference>
<dbReference type="InterPro" id="IPR004843">
    <property type="entry name" value="Calcineurin-like_PHP"/>
</dbReference>
<protein>
    <recommendedName>
        <fullName evidence="1">Calcineurin-like phosphoesterase domain-containing protein</fullName>
    </recommendedName>
</protein>
<dbReference type="SUPFAM" id="SSF56300">
    <property type="entry name" value="Metallo-dependent phosphatases"/>
    <property type="match status" value="1"/>
</dbReference>
<dbReference type="InterPro" id="IPR029052">
    <property type="entry name" value="Metallo-depent_PP-like"/>
</dbReference>
<dbReference type="AlphaFoldDB" id="A0A6C0JY84"/>
<proteinExistence type="predicted"/>
<dbReference type="Pfam" id="PF00149">
    <property type="entry name" value="Metallophos"/>
    <property type="match status" value="1"/>
</dbReference>